<keyword evidence="3" id="KW-1185">Reference proteome</keyword>
<protein>
    <submittedName>
        <fullName evidence="2">Uncharacterized protein</fullName>
    </submittedName>
</protein>
<feature type="region of interest" description="Disordered" evidence="1">
    <location>
        <begin position="128"/>
        <end position="174"/>
    </location>
</feature>
<dbReference type="Proteomes" id="UP000604825">
    <property type="component" value="Unassembled WGS sequence"/>
</dbReference>
<evidence type="ECO:0000313" key="3">
    <source>
        <dbReference type="Proteomes" id="UP000604825"/>
    </source>
</evidence>
<feature type="compositionally biased region" description="Low complexity" evidence="1">
    <location>
        <begin position="225"/>
        <end position="236"/>
    </location>
</feature>
<name>A0A811M7V7_9POAL</name>
<evidence type="ECO:0000256" key="1">
    <source>
        <dbReference type="SAM" id="MobiDB-lite"/>
    </source>
</evidence>
<accession>A0A811M7V7</accession>
<evidence type="ECO:0000313" key="2">
    <source>
        <dbReference type="EMBL" id="CAD6204602.1"/>
    </source>
</evidence>
<sequence>MPGEYSTLVGVGPVGVKGPLEAACELPEGVKAAVQLHQDRLSTAASSRSVGRALVLTGWARTHMCRCPLAGTSSAPSPEPLVFSKLISTTKKTRMYRFRPANHRLAALIAPAKQPAPRASPRHDLGTAARARLPPTPPLRASQSGASGRPRRTKAVPSRELFCSSRSPRRAGSCSSFPLAHAPSGVLDTALIHCGGARSGGRKVCHRPVSSISAHAAAIGRESTRPASSRTAATAAPRPPPLLGPRAALPTSNMGVDSCRGGRRKRSSAGERAGR</sequence>
<comment type="caution">
    <text evidence="2">The sequence shown here is derived from an EMBL/GenBank/DDBJ whole genome shotgun (WGS) entry which is preliminary data.</text>
</comment>
<proteinExistence type="predicted"/>
<gene>
    <name evidence="2" type="ORF">NCGR_LOCUS2595</name>
</gene>
<organism evidence="2 3">
    <name type="scientific">Miscanthus lutarioriparius</name>
    <dbReference type="NCBI Taxonomy" id="422564"/>
    <lineage>
        <taxon>Eukaryota</taxon>
        <taxon>Viridiplantae</taxon>
        <taxon>Streptophyta</taxon>
        <taxon>Embryophyta</taxon>
        <taxon>Tracheophyta</taxon>
        <taxon>Spermatophyta</taxon>
        <taxon>Magnoliopsida</taxon>
        <taxon>Liliopsida</taxon>
        <taxon>Poales</taxon>
        <taxon>Poaceae</taxon>
        <taxon>PACMAD clade</taxon>
        <taxon>Panicoideae</taxon>
        <taxon>Andropogonodae</taxon>
        <taxon>Andropogoneae</taxon>
        <taxon>Saccharinae</taxon>
        <taxon>Miscanthus</taxon>
    </lineage>
</organism>
<reference evidence="2" key="1">
    <citation type="submission" date="2020-10" db="EMBL/GenBank/DDBJ databases">
        <authorList>
            <person name="Han B."/>
            <person name="Lu T."/>
            <person name="Zhao Q."/>
            <person name="Huang X."/>
            <person name="Zhao Y."/>
        </authorList>
    </citation>
    <scope>NUCLEOTIDE SEQUENCE</scope>
</reference>
<dbReference type="AlphaFoldDB" id="A0A811M7V7"/>
<feature type="region of interest" description="Disordered" evidence="1">
    <location>
        <begin position="216"/>
        <end position="275"/>
    </location>
</feature>
<dbReference type="EMBL" id="CAJGYO010000001">
    <property type="protein sequence ID" value="CAD6204602.1"/>
    <property type="molecule type" value="Genomic_DNA"/>
</dbReference>